<feature type="domain" description="SLH" evidence="3">
    <location>
        <begin position="1558"/>
        <end position="1621"/>
    </location>
</feature>
<accession>A0ABV8SEH3</accession>
<dbReference type="InterPro" id="IPR001119">
    <property type="entry name" value="SLH_dom"/>
</dbReference>
<dbReference type="InterPro" id="IPR036116">
    <property type="entry name" value="FN3_sf"/>
</dbReference>
<dbReference type="CDD" id="cd00063">
    <property type="entry name" value="FN3"/>
    <property type="match status" value="1"/>
</dbReference>
<feature type="chain" id="PRO_5046480484" evidence="1">
    <location>
        <begin position="32"/>
        <end position="1748"/>
    </location>
</feature>
<dbReference type="Pfam" id="PF00395">
    <property type="entry name" value="SLH"/>
    <property type="match status" value="3"/>
</dbReference>
<feature type="domain" description="Fibronectin type-III" evidence="2">
    <location>
        <begin position="1107"/>
        <end position="1199"/>
    </location>
</feature>
<dbReference type="RefSeq" id="WP_204603891.1">
    <property type="nucleotide sequence ID" value="NZ_JBHSED010000036.1"/>
</dbReference>
<protein>
    <submittedName>
        <fullName evidence="4">S-layer homology domain-containing protein</fullName>
    </submittedName>
</protein>
<feature type="domain" description="SLH" evidence="3">
    <location>
        <begin position="1622"/>
        <end position="1681"/>
    </location>
</feature>
<feature type="signal peptide" evidence="1">
    <location>
        <begin position="1"/>
        <end position="31"/>
    </location>
</feature>
<evidence type="ECO:0000313" key="4">
    <source>
        <dbReference type="EMBL" id="MFC4305262.1"/>
    </source>
</evidence>
<keyword evidence="1" id="KW-0732">Signal</keyword>
<evidence type="ECO:0000259" key="2">
    <source>
        <dbReference type="PROSITE" id="PS50853"/>
    </source>
</evidence>
<dbReference type="PROSITE" id="PS50853">
    <property type="entry name" value="FN3"/>
    <property type="match status" value="1"/>
</dbReference>
<reference evidence="5" key="1">
    <citation type="journal article" date="2019" name="Int. J. Syst. Evol. Microbiol.">
        <title>The Global Catalogue of Microorganisms (GCM) 10K type strain sequencing project: providing services to taxonomists for standard genome sequencing and annotation.</title>
        <authorList>
            <consortium name="The Broad Institute Genomics Platform"/>
            <consortium name="The Broad Institute Genome Sequencing Center for Infectious Disease"/>
            <person name="Wu L."/>
            <person name="Ma J."/>
        </authorList>
    </citation>
    <scope>NUCLEOTIDE SEQUENCE [LARGE SCALE GENOMIC DNA]</scope>
    <source>
        <strain evidence="5">CGMCC 4.1641</strain>
    </source>
</reference>
<dbReference type="SUPFAM" id="SSF50939">
    <property type="entry name" value="Sialidases"/>
    <property type="match status" value="1"/>
</dbReference>
<dbReference type="Pfam" id="PF00041">
    <property type="entry name" value="fn3"/>
    <property type="match status" value="1"/>
</dbReference>
<dbReference type="InterPro" id="IPR013783">
    <property type="entry name" value="Ig-like_fold"/>
</dbReference>
<dbReference type="InterPro" id="IPR003961">
    <property type="entry name" value="FN3_dom"/>
</dbReference>
<dbReference type="EMBL" id="JBHSED010000036">
    <property type="protein sequence ID" value="MFC4305262.1"/>
    <property type="molecule type" value="Genomic_DNA"/>
</dbReference>
<dbReference type="SMART" id="SM00060">
    <property type="entry name" value="FN3"/>
    <property type="match status" value="1"/>
</dbReference>
<dbReference type="PROSITE" id="PS51272">
    <property type="entry name" value="SLH"/>
    <property type="match status" value="3"/>
</dbReference>
<dbReference type="Proteomes" id="UP001595755">
    <property type="component" value="Unassembled WGS sequence"/>
</dbReference>
<dbReference type="InterPro" id="IPR032109">
    <property type="entry name" value="Big_3_5"/>
</dbReference>
<feature type="domain" description="SLH" evidence="3">
    <location>
        <begin position="1689"/>
        <end position="1748"/>
    </location>
</feature>
<gene>
    <name evidence="4" type="ORF">ACFO1S_17660</name>
</gene>
<sequence length="1748" mass="183800">MISGFRRAVNALLAVVLMLPMLAGGGGTAWAATDWQQIDGGGTNGVNADTSKNAYSPVLAVLNNELYAAWYEIKGSVNLIRIKKYNGGTSWTSVDDGNGLNMSIANTAFDPKLVVFDNALYAAWAEYNGTARQLRVKKYNGGTSWTSVDAGGATGLNRNDTKHVYGPNLAVFNGALFASWYEHDGTADQLYVKKYNGGTSWTSVDGDDATGLNVNPIRSVSSPTLAATNDALYAAWIEVNGSVSQLRVKKYTGGTSWTSADGGSVGLNVNPSQGANSAALTVVNDVLYAAWTESNGGSNQLYVKKYNGGASWTRVDGDGTNGLNTEASQIAERPLLAASNNTLFVVWNEYTRDMDEWGMPNSTPYQLRVKKYNGGTSWTSVDGGGAVGLNVNTSSSAHSSGLAALGNRLYAAWQETNGTANQIRVASYSVVAPARLDGEGTSEEPWEIMSEADLALIGTADYPLSGIYKLMNSIQLENEWTPIGQEDDVGFTGVFDGNGKTIGGLRIDLPGERRVGLFSRIVNGQVYNLKVQADSVTGKEKVGILTGEIVQSGENRALISLVSVEGDVSGETKVGGLVGSAYGNKGSNLLFAYNHAGSGSVTGDRYVGGLAGSWEGGWIYNSHSEAAVVAQQDVGGLLGYASEAVVQRSYSTGTVGTSAVPADYAGGLIGTSLINRINASYSVGKVTGNEVVGGLIGYSDRDLISQSYAASEIDATSVQTGGLIGLNDQSQSNVAASYWDTEASGKADDDDADSRLYGTGRNSSQMKEEVTFTSTSVQSDKWDFEHVWYLETNRYPQLYGGMDIRFNVNPNVVSGQIANEHELTIRTSSNYSVPGQSISVYRVTDNGDEKIGDFVNGKLDVPFTLDITGVNDLTLRLDGYYLIDQNGNKTSVFYPSIEVDSTSPVWGDGAALTVDDNSGNVVLAWDSASDGEGSGVVHYLVYVNGEVAQVYGTTHTVISPPASAIYEVEAVDRAGNKSTRLSIGGMPSTTTLTGSADVTLGQAAFPLYIATVTGAPSHMQGFGYVYGGTLAFYVDGVLQQEGVAIASVLTGMAPFGTFSYTNLTEGVHTVKAVYSGYTGDFHGTNYAVQSSEATFQVTVASAPVGGAPSAPTGLTATPGDQEVALSWNPVANATGYHIYMGSAPGVSPINTVRQATVTDATYGMTGLTNGTPYYFVVTAYNGAGESAASAEQSATPQSGGAQASAAVLTADRTTIRVGERITFSASITGAPEAETLTGKLYAGSVTFKVDGVAVQTVPLGTSSVAIYSTSGLAQGTHTIEAVYSGFYGQFHEVNYRVAGSSAAVAVTINKAESNNGNGAPYPPTSPIPETTDNGTDILINGKAQNAGTAMKSIRNGQHVTTIAIDPKKLADKLKAEVNGSVITIPVAAGPDVVIGELNGRMIKDMEEKQAVLEIRTDRGAYTLPALMINIDAISDKVGKSVALEDIKVQIEIAVPAADKIKWVENAAERGSFKLVVPPVEFTVHGTYGDQAIEVAKFNAYVARTIAVPKDVDPGKVTTGVVIDLDGTPRHVPTKIVVVDGKHYAQINSLTNSTYAVVWHPLEFADMAKHWAKDAVNDMGARMIIEGTGNGQFSPDRTITRAEFAAIVVRALGLKPESGAATFSDVKASDWYSSSVGAAYGYQLIGGLEDGTFRPMDKVTREQAMVILSNAMKLTGLKAKPSAQPAEATLGRFEDAQGVSAWARSGVADVVQAGLASGRSAVKLAPKDYMTRAEAATLIQRLLRESDLI</sequence>
<name>A0ABV8SEH3_9BACL</name>
<dbReference type="Gene3D" id="2.60.40.10">
    <property type="entry name" value="Immunoglobulins"/>
    <property type="match status" value="3"/>
</dbReference>
<evidence type="ECO:0000256" key="1">
    <source>
        <dbReference type="SAM" id="SignalP"/>
    </source>
</evidence>
<dbReference type="Pfam" id="PF16640">
    <property type="entry name" value="Big_3_5"/>
    <property type="match status" value="1"/>
</dbReference>
<evidence type="ECO:0000313" key="5">
    <source>
        <dbReference type="Proteomes" id="UP001595755"/>
    </source>
</evidence>
<dbReference type="Gene3D" id="2.160.20.110">
    <property type="match status" value="1"/>
</dbReference>
<comment type="caution">
    <text evidence="4">The sequence shown here is derived from an EMBL/GenBank/DDBJ whole genome shotgun (WGS) entry which is preliminary data.</text>
</comment>
<evidence type="ECO:0000259" key="3">
    <source>
        <dbReference type="PROSITE" id="PS51272"/>
    </source>
</evidence>
<dbReference type="InterPro" id="IPR051465">
    <property type="entry name" value="Cell_Envelope_Struct_Comp"/>
</dbReference>
<dbReference type="PANTHER" id="PTHR43308">
    <property type="entry name" value="OUTER MEMBRANE PROTEIN ALPHA-RELATED"/>
    <property type="match status" value="1"/>
</dbReference>
<dbReference type="SUPFAM" id="SSF49265">
    <property type="entry name" value="Fibronectin type III"/>
    <property type="match status" value="1"/>
</dbReference>
<dbReference type="InterPro" id="IPR036278">
    <property type="entry name" value="Sialidase_sf"/>
</dbReference>
<organism evidence="4 5">
    <name type="scientific">Cohnella boryungensis</name>
    <dbReference type="NCBI Taxonomy" id="768479"/>
    <lineage>
        <taxon>Bacteria</taxon>
        <taxon>Bacillati</taxon>
        <taxon>Bacillota</taxon>
        <taxon>Bacilli</taxon>
        <taxon>Bacillales</taxon>
        <taxon>Paenibacillaceae</taxon>
        <taxon>Cohnella</taxon>
    </lineage>
</organism>
<keyword evidence="5" id="KW-1185">Reference proteome</keyword>
<proteinExistence type="predicted"/>